<feature type="region of interest" description="Disordered" evidence="1">
    <location>
        <begin position="44"/>
        <end position="110"/>
    </location>
</feature>
<keyword evidence="2" id="KW-1133">Transmembrane helix</keyword>
<dbReference type="Proteomes" id="UP000806378">
    <property type="component" value="Unassembled WGS sequence"/>
</dbReference>
<dbReference type="Gramene" id="rna-gnl|WGS:JABURB|Cocit.L2610.1">
    <property type="protein sequence ID" value="cds-KAF7847759.1"/>
    <property type="gene ID" value="gene-BT93_L2610"/>
</dbReference>
<name>A0A8T0CNV6_CORYI</name>
<reference evidence="3" key="1">
    <citation type="submission" date="2020-05" db="EMBL/GenBank/DDBJ databases">
        <title>WGS assembly of Corymbia citriodora subspecies variegata.</title>
        <authorList>
            <person name="Barry K."/>
            <person name="Hundley H."/>
            <person name="Shu S."/>
            <person name="Jenkins J."/>
            <person name="Grimwood J."/>
            <person name="Baten A."/>
        </authorList>
    </citation>
    <scope>NUCLEOTIDE SEQUENCE</scope>
    <source>
        <strain evidence="3">CV2-018</strain>
    </source>
</reference>
<evidence type="ECO:0000256" key="2">
    <source>
        <dbReference type="SAM" id="Phobius"/>
    </source>
</evidence>
<evidence type="ECO:0000313" key="3">
    <source>
        <dbReference type="EMBL" id="KAF7847759.1"/>
    </source>
</evidence>
<feature type="compositionally biased region" description="Basic and acidic residues" evidence="1">
    <location>
        <begin position="83"/>
        <end position="93"/>
    </location>
</feature>
<feature type="compositionally biased region" description="Basic and acidic residues" evidence="1">
    <location>
        <begin position="48"/>
        <end position="66"/>
    </location>
</feature>
<evidence type="ECO:0000313" key="4">
    <source>
        <dbReference type="Proteomes" id="UP000806378"/>
    </source>
</evidence>
<dbReference type="AlphaFoldDB" id="A0A8T0CNV6"/>
<dbReference type="EMBL" id="MU090533">
    <property type="protein sequence ID" value="KAF7847759.1"/>
    <property type="molecule type" value="Genomic_DNA"/>
</dbReference>
<organism evidence="3 4">
    <name type="scientific">Corymbia citriodora subsp. variegata</name>
    <dbReference type="NCBI Taxonomy" id="360336"/>
    <lineage>
        <taxon>Eukaryota</taxon>
        <taxon>Viridiplantae</taxon>
        <taxon>Streptophyta</taxon>
        <taxon>Embryophyta</taxon>
        <taxon>Tracheophyta</taxon>
        <taxon>Spermatophyta</taxon>
        <taxon>Magnoliopsida</taxon>
        <taxon>eudicotyledons</taxon>
        <taxon>Gunneridae</taxon>
        <taxon>Pentapetalae</taxon>
        <taxon>rosids</taxon>
        <taxon>malvids</taxon>
        <taxon>Myrtales</taxon>
        <taxon>Myrtaceae</taxon>
        <taxon>Myrtoideae</taxon>
        <taxon>Eucalypteae</taxon>
        <taxon>Corymbia</taxon>
    </lineage>
</organism>
<evidence type="ECO:0000256" key="1">
    <source>
        <dbReference type="SAM" id="MobiDB-lite"/>
    </source>
</evidence>
<accession>A0A8T0CNV6</accession>
<keyword evidence="4" id="KW-1185">Reference proteome</keyword>
<gene>
    <name evidence="3" type="ORF">BT93_L2610</name>
</gene>
<keyword evidence="2" id="KW-0812">Transmembrane</keyword>
<comment type="caution">
    <text evidence="3">The sequence shown here is derived from an EMBL/GenBank/DDBJ whole genome shotgun (WGS) entry which is preliminary data.</text>
</comment>
<protein>
    <submittedName>
        <fullName evidence="3">Uncharacterized protein</fullName>
    </submittedName>
</protein>
<proteinExistence type="predicted"/>
<keyword evidence="2" id="KW-0472">Membrane</keyword>
<sequence length="123" mass="13547">MARTTRSWAEIYGWVVVALSLVALPIFLRSDLLSPELRNQITLQETNRQPRWEIGRRPQARGDRSSRRAGGAVMALSGVRIASDVRRGDDSGASHRKSSSSRRRSDGGAVSDLICRGVGMAER</sequence>
<feature type="transmembrane region" description="Helical" evidence="2">
    <location>
        <begin position="12"/>
        <end position="28"/>
    </location>
</feature>